<dbReference type="GO" id="GO:0004674">
    <property type="term" value="F:protein serine/threonine kinase activity"/>
    <property type="evidence" value="ECO:0007669"/>
    <property type="project" value="UniProtKB-KW"/>
</dbReference>
<dbReference type="InterPro" id="IPR011009">
    <property type="entry name" value="Kinase-like_dom_sf"/>
</dbReference>
<dbReference type="GO" id="GO:0007094">
    <property type="term" value="P:mitotic spindle assembly checkpoint signaling"/>
    <property type="evidence" value="ECO:0007669"/>
    <property type="project" value="TreeGrafter"/>
</dbReference>
<sequence>MELGQIDLENIIKEHLEREQSLDPVFAGYGWREMLRYVAALYGHGIVHTDIKPANFVSMGGVLKIVDFGIAHNMPDDTAHVYLDHLAGTPNYMAPETLRVLVDRQQGHTVRFGTASDIWSLAYVLQLMVYGKLPFAHVRGCLQKTQNGGRRRWSC</sequence>
<dbReference type="SUPFAM" id="SSF56112">
    <property type="entry name" value="Protein kinase-like (PK-like)"/>
    <property type="match status" value="1"/>
</dbReference>
<dbReference type="Proteomes" id="UP000315783">
    <property type="component" value="Unassembled WGS sequence"/>
</dbReference>
<dbReference type="EMBL" id="SPUK01000004">
    <property type="protein sequence ID" value="TQV97483.1"/>
    <property type="molecule type" value="Genomic_DNA"/>
</dbReference>
<dbReference type="Gene3D" id="1.10.510.10">
    <property type="entry name" value="Transferase(Phosphotransferase) domain 1"/>
    <property type="match status" value="1"/>
</dbReference>
<dbReference type="GO" id="GO:0007059">
    <property type="term" value="P:chromosome segregation"/>
    <property type="evidence" value="ECO:0007669"/>
    <property type="project" value="TreeGrafter"/>
</dbReference>
<dbReference type="GO" id="GO:0000776">
    <property type="term" value="C:kinetochore"/>
    <property type="evidence" value="ECO:0007669"/>
    <property type="project" value="TreeGrafter"/>
</dbReference>
<dbReference type="GO" id="GO:0004712">
    <property type="term" value="F:protein serine/threonine/tyrosine kinase activity"/>
    <property type="evidence" value="ECO:0007669"/>
    <property type="project" value="TreeGrafter"/>
</dbReference>
<comment type="caution">
    <text evidence="7">The sequence shown here is derived from an EMBL/GenBank/DDBJ whole genome shotgun (WGS) entry which is preliminary data.</text>
</comment>
<evidence type="ECO:0000256" key="2">
    <source>
        <dbReference type="ARBA" id="ARBA00022679"/>
    </source>
</evidence>
<evidence type="ECO:0000313" key="7">
    <source>
        <dbReference type="EMBL" id="TQV97483.1"/>
    </source>
</evidence>
<keyword evidence="8" id="KW-1185">Reference proteome</keyword>
<dbReference type="Pfam" id="PF00069">
    <property type="entry name" value="Pkinase"/>
    <property type="match status" value="1"/>
</dbReference>
<organism evidence="7 8">
    <name type="scientific">Cordyceps javanica</name>
    <dbReference type="NCBI Taxonomy" id="43265"/>
    <lineage>
        <taxon>Eukaryota</taxon>
        <taxon>Fungi</taxon>
        <taxon>Dikarya</taxon>
        <taxon>Ascomycota</taxon>
        <taxon>Pezizomycotina</taxon>
        <taxon>Sordariomycetes</taxon>
        <taxon>Hypocreomycetidae</taxon>
        <taxon>Hypocreales</taxon>
        <taxon>Cordycipitaceae</taxon>
        <taxon>Cordyceps</taxon>
    </lineage>
</organism>
<dbReference type="InterPro" id="IPR000719">
    <property type="entry name" value="Prot_kinase_dom"/>
</dbReference>
<dbReference type="GO" id="GO:0005524">
    <property type="term" value="F:ATP binding"/>
    <property type="evidence" value="ECO:0007669"/>
    <property type="project" value="UniProtKB-KW"/>
</dbReference>
<evidence type="ECO:0000256" key="1">
    <source>
        <dbReference type="ARBA" id="ARBA00022527"/>
    </source>
</evidence>
<dbReference type="AlphaFoldDB" id="A0A545V6Z9"/>
<name>A0A545V6Z9_9HYPO</name>
<keyword evidence="3" id="KW-0547">Nucleotide-binding</keyword>
<dbReference type="STRING" id="43265.A0A545V6Z9"/>
<reference evidence="7 8" key="1">
    <citation type="journal article" date="2019" name="Appl. Microbiol. Biotechnol.">
        <title>Genome sequence of Isaria javanica and comparative genome analysis insights into family S53 peptidase evolution in fungal entomopathogens.</title>
        <authorList>
            <person name="Lin R."/>
            <person name="Zhang X."/>
            <person name="Xin B."/>
            <person name="Zou M."/>
            <person name="Gao Y."/>
            <person name="Qin F."/>
            <person name="Hu Q."/>
            <person name="Xie B."/>
            <person name="Cheng X."/>
        </authorList>
    </citation>
    <scope>NUCLEOTIDE SEQUENCE [LARGE SCALE GENOMIC DNA]</scope>
    <source>
        <strain evidence="7 8">IJ1G</strain>
    </source>
</reference>
<feature type="domain" description="Protein kinase" evidence="6">
    <location>
        <begin position="1"/>
        <end position="155"/>
    </location>
</feature>
<protein>
    <submittedName>
        <fullName evidence="7">Checkpoint protein kinase</fullName>
    </submittedName>
</protein>
<evidence type="ECO:0000313" key="8">
    <source>
        <dbReference type="Proteomes" id="UP000315783"/>
    </source>
</evidence>
<dbReference type="OrthoDB" id="4868213at2759"/>
<keyword evidence="5" id="KW-0067">ATP-binding</keyword>
<dbReference type="SMART" id="SM00220">
    <property type="entry name" value="S_TKc"/>
    <property type="match status" value="1"/>
</dbReference>
<keyword evidence="4 7" id="KW-0418">Kinase</keyword>
<dbReference type="PANTHER" id="PTHR22974:SF21">
    <property type="entry name" value="DUAL SPECIFICITY PROTEIN KINASE TTK"/>
    <property type="match status" value="1"/>
</dbReference>
<evidence type="ECO:0000256" key="5">
    <source>
        <dbReference type="ARBA" id="ARBA00022840"/>
    </source>
</evidence>
<evidence type="ECO:0000256" key="3">
    <source>
        <dbReference type="ARBA" id="ARBA00022741"/>
    </source>
</evidence>
<evidence type="ECO:0000259" key="6">
    <source>
        <dbReference type="PROSITE" id="PS50011"/>
    </source>
</evidence>
<keyword evidence="2" id="KW-0808">Transferase</keyword>
<accession>A0A545V6Z9</accession>
<dbReference type="GO" id="GO:0034501">
    <property type="term" value="P:protein localization to kinetochore"/>
    <property type="evidence" value="ECO:0007669"/>
    <property type="project" value="TreeGrafter"/>
</dbReference>
<evidence type="ECO:0000256" key="4">
    <source>
        <dbReference type="ARBA" id="ARBA00022777"/>
    </source>
</evidence>
<gene>
    <name evidence="7" type="ORF">IF1G_03226</name>
</gene>
<keyword evidence="1" id="KW-0723">Serine/threonine-protein kinase</keyword>
<proteinExistence type="predicted"/>
<dbReference type="PROSITE" id="PS50011">
    <property type="entry name" value="PROTEIN_KINASE_DOM"/>
    <property type="match status" value="1"/>
</dbReference>
<dbReference type="GO" id="GO:0033316">
    <property type="term" value="P:meiotic spindle assembly checkpoint signaling"/>
    <property type="evidence" value="ECO:0007669"/>
    <property type="project" value="TreeGrafter"/>
</dbReference>
<dbReference type="PANTHER" id="PTHR22974">
    <property type="entry name" value="MIXED LINEAGE PROTEIN KINASE"/>
    <property type="match status" value="1"/>
</dbReference>
<dbReference type="GO" id="GO:0005634">
    <property type="term" value="C:nucleus"/>
    <property type="evidence" value="ECO:0007669"/>
    <property type="project" value="TreeGrafter"/>
</dbReference>